<name>A0ABT1NZS3_9GAMM</name>
<evidence type="ECO:0000313" key="2">
    <source>
        <dbReference type="Proteomes" id="UP001205566"/>
    </source>
</evidence>
<dbReference type="Pfam" id="PF01042">
    <property type="entry name" value="Ribonuc_L-PSP"/>
    <property type="match status" value="1"/>
</dbReference>
<organism evidence="1 2">
    <name type="scientific">Microbulbifer elongatus</name>
    <dbReference type="NCBI Taxonomy" id="86173"/>
    <lineage>
        <taxon>Bacteria</taxon>
        <taxon>Pseudomonadati</taxon>
        <taxon>Pseudomonadota</taxon>
        <taxon>Gammaproteobacteria</taxon>
        <taxon>Cellvibrionales</taxon>
        <taxon>Microbulbiferaceae</taxon>
        <taxon>Microbulbifer</taxon>
    </lineage>
</organism>
<protein>
    <submittedName>
        <fullName evidence="1">RidA family protein</fullName>
    </submittedName>
</protein>
<dbReference type="Gene3D" id="3.30.1330.40">
    <property type="entry name" value="RutC-like"/>
    <property type="match status" value="1"/>
</dbReference>
<dbReference type="RefSeq" id="WP_255874239.1">
    <property type="nucleotide sequence ID" value="NZ_JACASI010000025.1"/>
</dbReference>
<sequence length="116" mass="12831">MIERVAGIYKGRNKSSAYKDLVFSVATSPNTDVGTKEQTRQALEVISENLNELGSSKENILSAQVFIARMNEKSQMDEAWCSWIGDNQANWPQRACLGVELEGDVLVEVTVVAVRP</sequence>
<dbReference type="InterPro" id="IPR035709">
    <property type="entry name" value="YoaB-like"/>
</dbReference>
<accession>A0ABT1NZS3</accession>
<dbReference type="Proteomes" id="UP001205566">
    <property type="component" value="Unassembled WGS sequence"/>
</dbReference>
<dbReference type="SUPFAM" id="SSF55298">
    <property type="entry name" value="YjgF-like"/>
    <property type="match status" value="1"/>
</dbReference>
<comment type="caution">
    <text evidence="1">The sequence shown here is derived from an EMBL/GenBank/DDBJ whole genome shotgun (WGS) entry which is preliminary data.</text>
</comment>
<evidence type="ECO:0000313" key="1">
    <source>
        <dbReference type="EMBL" id="MCQ3829376.1"/>
    </source>
</evidence>
<dbReference type="PANTHER" id="PTHR47328">
    <property type="match status" value="1"/>
</dbReference>
<dbReference type="InterPro" id="IPR006175">
    <property type="entry name" value="YjgF/YER057c/UK114"/>
</dbReference>
<gene>
    <name evidence="1" type="ORF">HXX02_07950</name>
</gene>
<keyword evidence="2" id="KW-1185">Reference proteome</keyword>
<dbReference type="EMBL" id="JACASI010000025">
    <property type="protein sequence ID" value="MCQ3829376.1"/>
    <property type="molecule type" value="Genomic_DNA"/>
</dbReference>
<dbReference type="PANTHER" id="PTHR47328:SF1">
    <property type="entry name" value="RUTC FAMILY PROTEIN YOAB"/>
    <property type="match status" value="1"/>
</dbReference>
<reference evidence="1" key="1">
    <citation type="thesis" date="2020" institute="Technische Universitat Dresden" country="Dresden, Germany">
        <title>The Agarolytic System of Microbulbifer elongatus PORT2, Isolated from Batu Karas, Pangandaran West Java Indonesia.</title>
        <authorList>
            <person name="Anggraeni S.R."/>
        </authorList>
    </citation>
    <scope>NUCLEOTIDE SEQUENCE</scope>
    <source>
        <strain evidence="1">PORT2</strain>
    </source>
</reference>
<dbReference type="InterPro" id="IPR035959">
    <property type="entry name" value="RutC-like_sf"/>
</dbReference>
<proteinExistence type="predicted"/>